<accession>A0A7C8IB94</accession>
<evidence type="ECO:0000313" key="3">
    <source>
        <dbReference type="Proteomes" id="UP000481861"/>
    </source>
</evidence>
<feature type="region of interest" description="Disordered" evidence="1">
    <location>
        <begin position="219"/>
        <end position="249"/>
    </location>
</feature>
<sequence>MCKIAKYQFACWHQFKLPISRCRGTFHKERRFVEVRSACNPEPYITIALPIDCGACQQARSEDQYLAKIKRGNDFREDLVKTRQPGVKEVSRLIEQLQNTHDATTCWGSHRFYPSNSRKAIERVPAGARVVQKSPLSQEVYPEDIVIKEPLKEDHDDGDEDYVRSTDPLHPIDTNYAHPLDDGDMSWLAEHLSPEELASSGSSDGGFVLGSSGWGWDAESDGRAAHSTDDCTNDGDGQDASFLTAWGPDWQGTPTSAVFGMDGLLPPTDDDHSAAIAETVKHFWEIINAEPGQAPLPTPSPLDLASQQLNITATAPSPNSFHCASQIWIDGPSEWTLTLPIRTRTRRLSTWDENRAQIQEYKDSDRQRYCTNWLRVARGEIKEQASRIGRVVKEPPMMKLGPQQGVGVSEARKGKRKALVFGKANYAPFAEFFASVGQSTDVVEKEAVEQSKTAEKGTTAGKSKTAEKDSMVRKSLDDEAAPINLRKGN</sequence>
<feature type="region of interest" description="Disordered" evidence="1">
    <location>
        <begin position="445"/>
        <end position="489"/>
    </location>
</feature>
<organism evidence="2 3">
    <name type="scientific">Massariosphaeria phaeospora</name>
    <dbReference type="NCBI Taxonomy" id="100035"/>
    <lineage>
        <taxon>Eukaryota</taxon>
        <taxon>Fungi</taxon>
        <taxon>Dikarya</taxon>
        <taxon>Ascomycota</taxon>
        <taxon>Pezizomycotina</taxon>
        <taxon>Dothideomycetes</taxon>
        <taxon>Pleosporomycetidae</taxon>
        <taxon>Pleosporales</taxon>
        <taxon>Pleosporales incertae sedis</taxon>
        <taxon>Massariosphaeria</taxon>
    </lineage>
</organism>
<evidence type="ECO:0000256" key="1">
    <source>
        <dbReference type="SAM" id="MobiDB-lite"/>
    </source>
</evidence>
<dbReference type="EMBL" id="JAADJZ010000005">
    <property type="protein sequence ID" value="KAF2875337.1"/>
    <property type="molecule type" value="Genomic_DNA"/>
</dbReference>
<dbReference type="AlphaFoldDB" id="A0A7C8IB94"/>
<feature type="compositionally biased region" description="Basic and acidic residues" evidence="1">
    <location>
        <begin position="464"/>
        <end position="477"/>
    </location>
</feature>
<reference evidence="2 3" key="1">
    <citation type="submission" date="2020-01" db="EMBL/GenBank/DDBJ databases">
        <authorList>
            <consortium name="DOE Joint Genome Institute"/>
            <person name="Haridas S."/>
            <person name="Albert R."/>
            <person name="Binder M."/>
            <person name="Bloem J."/>
            <person name="Labutti K."/>
            <person name="Salamov A."/>
            <person name="Andreopoulos B."/>
            <person name="Baker S.E."/>
            <person name="Barry K."/>
            <person name="Bills G."/>
            <person name="Bluhm B.H."/>
            <person name="Cannon C."/>
            <person name="Castanera R."/>
            <person name="Culley D.E."/>
            <person name="Daum C."/>
            <person name="Ezra D."/>
            <person name="Gonzalez J.B."/>
            <person name="Henrissat B."/>
            <person name="Kuo A."/>
            <person name="Liang C."/>
            <person name="Lipzen A."/>
            <person name="Lutzoni F."/>
            <person name="Magnuson J."/>
            <person name="Mondo S."/>
            <person name="Nolan M."/>
            <person name="Ohm R."/>
            <person name="Pangilinan J."/>
            <person name="Park H.-J.H."/>
            <person name="Ramirez L."/>
            <person name="Alfaro M."/>
            <person name="Sun H."/>
            <person name="Tritt A."/>
            <person name="Yoshinaga Y."/>
            <person name="Zwiers L.-H.L."/>
            <person name="Turgeon B.G."/>
            <person name="Goodwin S.B."/>
            <person name="Spatafora J.W."/>
            <person name="Crous P.W."/>
            <person name="Grigoriev I.V."/>
        </authorList>
    </citation>
    <scope>NUCLEOTIDE SEQUENCE [LARGE SCALE GENOMIC DNA]</scope>
    <source>
        <strain evidence="2 3">CBS 611.86</strain>
    </source>
</reference>
<feature type="region of interest" description="Disordered" evidence="1">
    <location>
        <begin position="148"/>
        <end position="176"/>
    </location>
</feature>
<feature type="compositionally biased region" description="Basic and acidic residues" evidence="1">
    <location>
        <begin position="445"/>
        <end position="455"/>
    </location>
</feature>
<protein>
    <submittedName>
        <fullName evidence="2">Uncharacterized protein</fullName>
    </submittedName>
</protein>
<proteinExistence type="predicted"/>
<dbReference type="OrthoDB" id="3933435at2759"/>
<evidence type="ECO:0000313" key="2">
    <source>
        <dbReference type="EMBL" id="KAF2875337.1"/>
    </source>
</evidence>
<name>A0A7C8IB94_9PLEO</name>
<gene>
    <name evidence="2" type="ORF">BDV95DRAFT_538971</name>
</gene>
<dbReference type="Proteomes" id="UP000481861">
    <property type="component" value="Unassembled WGS sequence"/>
</dbReference>
<comment type="caution">
    <text evidence="2">The sequence shown here is derived from an EMBL/GenBank/DDBJ whole genome shotgun (WGS) entry which is preliminary data.</text>
</comment>
<keyword evidence="3" id="KW-1185">Reference proteome</keyword>
<feature type="compositionally biased region" description="Basic and acidic residues" evidence="1">
    <location>
        <begin position="220"/>
        <end position="229"/>
    </location>
</feature>